<dbReference type="KEGG" id="kne:92179957"/>
<evidence type="ECO:0000256" key="2">
    <source>
        <dbReference type="ARBA" id="ARBA00022645"/>
    </source>
</evidence>
<keyword evidence="3 7" id="KW-0645">Protease</keyword>
<dbReference type="InterPro" id="IPR029058">
    <property type="entry name" value="AB_hydrolase_fold"/>
</dbReference>
<keyword evidence="2 7" id="KW-0121">Carboxypeptidase</keyword>
<evidence type="ECO:0000256" key="4">
    <source>
        <dbReference type="ARBA" id="ARBA00022729"/>
    </source>
</evidence>
<proteinExistence type="inferred from homology"/>
<dbReference type="AlphaFoldDB" id="A0AAW0YNF4"/>
<keyword evidence="6" id="KW-0325">Glycoprotein</keyword>
<evidence type="ECO:0000313" key="9">
    <source>
        <dbReference type="Proteomes" id="UP001388673"/>
    </source>
</evidence>
<protein>
    <recommendedName>
        <fullName evidence="7">Carboxypeptidase</fullName>
        <ecNumber evidence="7">3.4.16.-</ecNumber>
    </recommendedName>
</protein>
<evidence type="ECO:0000313" key="8">
    <source>
        <dbReference type="EMBL" id="KAK8858472.1"/>
    </source>
</evidence>
<keyword evidence="5 7" id="KW-0378">Hydrolase</keyword>
<evidence type="ECO:0000256" key="1">
    <source>
        <dbReference type="ARBA" id="ARBA00009431"/>
    </source>
</evidence>
<name>A0AAW0YNF4_9TREE</name>
<dbReference type="EMBL" id="JBCAWK010000005">
    <property type="protein sequence ID" value="KAK8858472.1"/>
    <property type="molecule type" value="Genomic_DNA"/>
</dbReference>
<dbReference type="FunFam" id="3.40.50.1820:FF:000118">
    <property type="entry name" value="Carboxypeptidase"/>
    <property type="match status" value="1"/>
</dbReference>
<dbReference type="GeneID" id="92179957"/>
<evidence type="ECO:0000256" key="6">
    <source>
        <dbReference type="ARBA" id="ARBA00023180"/>
    </source>
</evidence>
<feature type="chain" id="PRO_5043099269" description="Carboxypeptidase" evidence="7">
    <location>
        <begin position="22"/>
        <end position="541"/>
    </location>
</feature>
<dbReference type="PANTHER" id="PTHR11802:SF479">
    <property type="entry name" value="CARBOXYPEPTIDASE"/>
    <property type="match status" value="1"/>
</dbReference>
<evidence type="ECO:0000256" key="5">
    <source>
        <dbReference type="ARBA" id="ARBA00022801"/>
    </source>
</evidence>
<sequence>MRSSLLTVGAALLSLVSVSAGHRAGLRARKPHALQEQKEARERALAAEKSFFEKRSVNETSGGNLTYKYLNNRTSEFLIQSLPDVPFDLGEIYSGLIPIDNSNTSEALFFVFQPTVGAPVDEIVFWTNGGPGCSSLEAFLQENGMWTWQPGTYEPVLNPYSWANLTNMLWVEQPIGTGFSIGTPKATTEEEIADDFIKWFKNFQQTFGIKNHKIYVTGESYAGRYVPYISAAMLDQNDTEYYNLSGALIYDGVIGEYDYVQGEIPAVPFVEANANLFNFNETFMSELKGLHESCGYADYIDRYMKFPPVENQPHLFFNYSDPKNQTCDLQDIVNNEVLRVNPCFDIYSVNLMCPLQWDVLGFPTGLLDAQDGIYFNRSDVKAAMHAPDYIDWTECSNEPVFVGGNGGPQMAGDFSLDPIQKVLPRVIEATNRVLISNGDFDMIILTNGSLLSIQNMTWNGQLGFQNQPNASFIVDLPDLQDQAVFAENGLDITGQGVMGIKHYERGLAWVETFQSGHMQPQYQPRSSYRHLQWLLHRIEDL</sequence>
<dbReference type="PANTHER" id="PTHR11802">
    <property type="entry name" value="SERINE PROTEASE FAMILY S10 SERINE CARBOXYPEPTIDASE"/>
    <property type="match status" value="1"/>
</dbReference>
<dbReference type="InterPro" id="IPR033124">
    <property type="entry name" value="Ser_caboxypep_his_AS"/>
</dbReference>
<feature type="signal peptide" evidence="7">
    <location>
        <begin position="1"/>
        <end position="21"/>
    </location>
</feature>
<dbReference type="GO" id="GO:0006508">
    <property type="term" value="P:proteolysis"/>
    <property type="evidence" value="ECO:0007669"/>
    <property type="project" value="UniProtKB-KW"/>
</dbReference>
<comment type="similarity">
    <text evidence="1 7">Belongs to the peptidase S10 family.</text>
</comment>
<comment type="caution">
    <text evidence="8">The sequence shown here is derived from an EMBL/GenBank/DDBJ whole genome shotgun (WGS) entry which is preliminary data.</text>
</comment>
<dbReference type="Gene3D" id="3.40.50.1820">
    <property type="entry name" value="alpha/beta hydrolase"/>
    <property type="match status" value="1"/>
</dbReference>
<evidence type="ECO:0000256" key="7">
    <source>
        <dbReference type="RuleBase" id="RU361156"/>
    </source>
</evidence>
<accession>A0AAW0YNF4</accession>
<dbReference type="PROSITE" id="PS00560">
    <property type="entry name" value="CARBOXYPEPT_SER_HIS"/>
    <property type="match status" value="1"/>
</dbReference>
<dbReference type="InterPro" id="IPR001563">
    <property type="entry name" value="Peptidase_S10"/>
</dbReference>
<dbReference type="Proteomes" id="UP001388673">
    <property type="component" value="Unassembled WGS sequence"/>
</dbReference>
<gene>
    <name evidence="8" type="ORF">IAR55_002699</name>
</gene>
<keyword evidence="9" id="KW-1185">Reference proteome</keyword>
<organism evidence="8 9">
    <name type="scientific">Kwoniella newhampshirensis</name>
    <dbReference type="NCBI Taxonomy" id="1651941"/>
    <lineage>
        <taxon>Eukaryota</taxon>
        <taxon>Fungi</taxon>
        <taxon>Dikarya</taxon>
        <taxon>Basidiomycota</taxon>
        <taxon>Agaricomycotina</taxon>
        <taxon>Tremellomycetes</taxon>
        <taxon>Tremellales</taxon>
        <taxon>Cryptococcaceae</taxon>
        <taxon>Kwoniella</taxon>
    </lineage>
</organism>
<evidence type="ECO:0000256" key="3">
    <source>
        <dbReference type="ARBA" id="ARBA00022670"/>
    </source>
</evidence>
<reference evidence="8 9" key="1">
    <citation type="journal article" date="2024" name="bioRxiv">
        <title>Comparative genomics of Cryptococcus and Kwoniella reveals pathogenesis evolution and contrasting karyotype dynamics via intercentromeric recombination or chromosome fusion.</title>
        <authorList>
            <person name="Coelho M.A."/>
            <person name="David-Palma M."/>
            <person name="Shea T."/>
            <person name="Bowers K."/>
            <person name="McGinley-Smith S."/>
            <person name="Mohammad A.W."/>
            <person name="Gnirke A."/>
            <person name="Yurkov A.M."/>
            <person name="Nowrousian M."/>
            <person name="Sun S."/>
            <person name="Cuomo C.A."/>
            <person name="Heitman J."/>
        </authorList>
    </citation>
    <scope>NUCLEOTIDE SEQUENCE [LARGE SCALE GENOMIC DNA]</scope>
    <source>
        <strain evidence="8 9">CBS 13917</strain>
    </source>
</reference>
<dbReference type="GO" id="GO:0004185">
    <property type="term" value="F:serine-type carboxypeptidase activity"/>
    <property type="evidence" value="ECO:0007669"/>
    <property type="project" value="UniProtKB-UniRule"/>
</dbReference>
<dbReference type="RefSeq" id="XP_066803313.1">
    <property type="nucleotide sequence ID" value="XM_066945812.1"/>
</dbReference>
<dbReference type="InterPro" id="IPR018202">
    <property type="entry name" value="Ser_caboxypep_ser_AS"/>
</dbReference>
<dbReference type="Pfam" id="PF00450">
    <property type="entry name" value="Peptidase_S10"/>
    <property type="match status" value="1"/>
</dbReference>
<dbReference type="SUPFAM" id="SSF53474">
    <property type="entry name" value="alpha/beta-Hydrolases"/>
    <property type="match status" value="1"/>
</dbReference>
<dbReference type="PRINTS" id="PR00724">
    <property type="entry name" value="CRBOXYPTASEC"/>
</dbReference>
<keyword evidence="4 7" id="KW-0732">Signal</keyword>
<dbReference type="EC" id="3.4.16.-" evidence="7"/>
<dbReference type="PROSITE" id="PS00131">
    <property type="entry name" value="CARBOXYPEPT_SER_SER"/>
    <property type="match status" value="1"/>
</dbReference>